<dbReference type="GO" id="GO:0009166">
    <property type="term" value="P:nucleotide catabolic process"/>
    <property type="evidence" value="ECO:0007669"/>
    <property type="project" value="InterPro"/>
</dbReference>
<protein>
    <submittedName>
        <fullName evidence="5">Uncharacterized protein</fullName>
    </submittedName>
</protein>
<feature type="compositionally biased region" description="Low complexity" evidence="1">
    <location>
        <begin position="572"/>
        <end position="587"/>
    </location>
</feature>
<dbReference type="InterPro" id="IPR053828">
    <property type="entry name" value="Nucleosidase_C"/>
</dbReference>
<dbReference type="Gene3D" id="3.60.21.10">
    <property type="match status" value="1"/>
</dbReference>
<dbReference type="InterPro" id="IPR029052">
    <property type="entry name" value="Metallo-depent_PP-like"/>
</dbReference>
<feature type="chain" id="PRO_5020938449" evidence="2">
    <location>
        <begin position="18"/>
        <end position="652"/>
    </location>
</feature>
<proteinExistence type="predicted"/>
<keyword evidence="2" id="KW-0732">Signal</keyword>
<feature type="signal peptide" evidence="2">
    <location>
        <begin position="1"/>
        <end position="17"/>
    </location>
</feature>
<dbReference type="OrthoDB" id="7722975at2759"/>
<accession>A0A4U0XP89</accession>
<dbReference type="Pfam" id="PF21953">
    <property type="entry name" value="NadN_nucleosid_C"/>
    <property type="match status" value="1"/>
</dbReference>
<evidence type="ECO:0000313" key="6">
    <source>
        <dbReference type="Proteomes" id="UP000308768"/>
    </source>
</evidence>
<dbReference type="CDD" id="cd07407">
    <property type="entry name" value="MPP_YHR202W_N"/>
    <property type="match status" value="1"/>
</dbReference>
<evidence type="ECO:0000259" key="3">
    <source>
        <dbReference type="Pfam" id="PF00149"/>
    </source>
</evidence>
<keyword evidence="6" id="KW-1185">Reference proteome</keyword>
<feature type="region of interest" description="Disordered" evidence="1">
    <location>
        <begin position="528"/>
        <end position="551"/>
    </location>
</feature>
<dbReference type="Gene3D" id="3.90.780.10">
    <property type="entry name" value="5'-Nucleotidase, C-terminal domain"/>
    <property type="match status" value="2"/>
</dbReference>
<dbReference type="SUPFAM" id="SSF56300">
    <property type="entry name" value="Metallo-dependent phosphatases"/>
    <property type="match status" value="1"/>
</dbReference>
<sequence length="652" mass="72593">MIDRFLVLSTVLLGALGAQPSAPSPIAAPLRELPWGQLNILHTTDTHGWHGGHLQEPQYSADWGDYISFAKHMRDKADEDGSDLLVVDTGDRIEGNGLYDASDPKGRYTFDIIKEQEVDIICSGNHELYKSNSSEDEFRQTVPGFKGSYLASNLDIYNSETDTFEPLAPRFKKFTAKNQGIRIIAFGFLYDFNGNANNTKVQPVEETVKEQWFQDAIRDRNVDLFLVIGHVPVRFSKETNLIYKTIRKVQWDTPIQFLGGHTHIRDYVRYDSKAYGVESGRYMETIGFVSISGLSTSGKDGARQLEPRKANPSFSRRYIDNNLYSMHHHSLKNDTTFATPLGPNVSSLIASARKTLNLDKTFGCAPHDFWLNRAPYPSNDSILTWLENEVLPDFITKSSTDEATPAYIITNTGAMRFDIFKGPFTIDTTFLVSPFTSGFRYLPSVPYEKATKILQLLNNEGPISLSELRISHLSASSSLHDSALRESDLDILTPARRPVNFMSEKGISIPQTERSIAQVPLASTLDHGATKLTPGYTTTDDAGSDGDDTLHEPITFYDVPNCIAAAVPPAHPSSSSRSSHLSHSSNSHKQEDSDDEGPQTVQLVFNEFIQGWVVLALRYLGEEVDAADTRPYAGGKSFTDVISEWVGEHWTC</sequence>
<evidence type="ECO:0000259" key="4">
    <source>
        <dbReference type="Pfam" id="PF21953"/>
    </source>
</evidence>
<dbReference type="GO" id="GO:0005829">
    <property type="term" value="C:cytosol"/>
    <property type="evidence" value="ECO:0007669"/>
    <property type="project" value="TreeGrafter"/>
</dbReference>
<dbReference type="AlphaFoldDB" id="A0A4U0XP89"/>
<dbReference type="EMBL" id="NAJN01000107">
    <property type="protein sequence ID" value="TKA79262.1"/>
    <property type="molecule type" value="Genomic_DNA"/>
</dbReference>
<reference evidence="5 6" key="1">
    <citation type="submission" date="2017-03" db="EMBL/GenBank/DDBJ databases">
        <title>Genomes of endolithic fungi from Antarctica.</title>
        <authorList>
            <person name="Coleine C."/>
            <person name="Masonjones S."/>
            <person name="Stajich J.E."/>
        </authorList>
    </citation>
    <scope>NUCLEOTIDE SEQUENCE [LARGE SCALE GENOMIC DNA]</scope>
    <source>
        <strain evidence="5 6">CCFEE 5187</strain>
    </source>
</reference>
<dbReference type="PIRSF" id="PIRSF017316">
    <property type="entry name" value="Pesterase_C1039"/>
    <property type="match status" value="1"/>
</dbReference>
<gene>
    <name evidence="5" type="ORF">B0A49_00922</name>
</gene>
<dbReference type="STRING" id="331657.A0A4U0XP89"/>
<dbReference type="GO" id="GO:0016787">
    <property type="term" value="F:hydrolase activity"/>
    <property type="evidence" value="ECO:0007669"/>
    <property type="project" value="InterPro"/>
</dbReference>
<dbReference type="Proteomes" id="UP000308768">
    <property type="component" value="Unassembled WGS sequence"/>
</dbReference>
<comment type="caution">
    <text evidence="5">The sequence shown here is derived from an EMBL/GenBank/DDBJ whole genome shotgun (WGS) entry which is preliminary data.</text>
</comment>
<feature type="region of interest" description="Disordered" evidence="1">
    <location>
        <begin position="567"/>
        <end position="598"/>
    </location>
</feature>
<name>A0A4U0XP89_9PEZI</name>
<feature type="domain" description="Putative 5'-nucleotidase C-terminal" evidence="4">
    <location>
        <begin position="368"/>
        <end position="614"/>
    </location>
</feature>
<organism evidence="5 6">
    <name type="scientific">Cryomyces minteri</name>
    <dbReference type="NCBI Taxonomy" id="331657"/>
    <lineage>
        <taxon>Eukaryota</taxon>
        <taxon>Fungi</taxon>
        <taxon>Dikarya</taxon>
        <taxon>Ascomycota</taxon>
        <taxon>Pezizomycotina</taxon>
        <taxon>Dothideomycetes</taxon>
        <taxon>Dothideomycetes incertae sedis</taxon>
        <taxon>Cryomyces</taxon>
    </lineage>
</organism>
<dbReference type="PANTHER" id="PTHR11575">
    <property type="entry name" value="5'-NUCLEOTIDASE-RELATED"/>
    <property type="match status" value="1"/>
</dbReference>
<dbReference type="InterPro" id="IPR041823">
    <property type="entry name" value="YHR202W_N"/>
</dbReference>
<evidence type="ECO:0000313" key="5">
    <source>
        <dbReference type="EMBL" id="TKA79262.1"/>
    </source>
</evidence>
<dbReference type="InterPro" id="IPR006179">
    <property type="entry name" value="5_nucleotidase/apyrase"/>
</dbReference>
<feature type="domain" description="Calcineurin-like phosphoesterase" evidence="3">
    <location>
        <begin position="39"/>
        <end position="264"/>
    </location>
</feature>
<dbReference type="SUPFAM" id="SSF55816">
    <property type="entry name" value="5'-nucleotidase (syn. UDP-sugar hydrolase), C-terminal domain"/>
    <property type="match status" value="1"/>
</dbReference>
<dbReference type="InterPro" id="IPR014485">
    <property type="entry name" value="Pesterase_C1039"/>
</dbReference>
<dbReference type="InterPro" id="IPR036907">
    <property type="entry name" value="5'-Nucleotdase_C_sf"/>
</dbReference>
<evidence type="ECO:0000256" key="1">
    <source>
        <dbReference type="SAM" id="MobiDB-lite"/>
    </source>
</evidence>
<dbReference type="InterPro" id="IPR004843">
    <property type="entry name" value="Calcineurin-like_PHP"/>
</dbReference>
<dbReference type="GO" id="GO:0005576">
    <property type="term" value="C:extracellular region"/>
    <property type="evidence" value="ECO:0007669"/>
    <property type="project" value="UniProtKB-ARBA"/>
</dbReference>
<dbReference type="PANTHER" id="PTHR11575:SF43">
    <property type="entry name" value="SER_THR PROTEIN PHOSPHATASE FAMILY (AFU_ORTHOLOGUE AFUA_3G04160)"/>
    <property type="match status" value="1"/>
</dbReference>
<dbReference type="FunFam" id="3.60.21.10:FF:000043">
    <property type="entry name" value="Ser/Thr protein phosphatase family"/>
    <property type="match status" value="1"/>
</dbReference>
<dbReference type="Pfam" id="PF00149">
    <property type="entry name" value="Metallophos"/>
    <property type="match status" value="1"/>
</dbReference>
<evidence type="ECO:0000256" key="2">
    <source>
        <dbReference type="SAM" id="SignalP"/>
    </source>
</evidence>